<evidence type="ECO:0000313" key="5">
    <source>
        <dbReference type="Proteomes" id="UP000251571"/>
    </source>
</evidence>
<evidence type="ECO:0000313" key="4">
    <source>
        <dbReference type="Proteomes" id="UP000245839"/>
    </source>
</evidence>
<organism evidence="3 5">
    <name type="scientific">Jannaschia seohaensis</name>
    <dbReference type="NCBI Taxonomy" id="475081"/>
    <lineage>
        <taxon>Bacteria</taxon>
        <taxon>Pseudomonadati</taxon>
        <taxon>Pseudomonadota</taxon>
        <taxon>Alphaproteobacteria</taxon>
        <taxon>Rhodobacterales</taxon>
        <taxon>Roseobacteraceae</taxon>
        <taxon>Jannaschia</taxon>
    </lineage>
</organism>
<evidence type="ECO:0000256" key="1">
    <source>
        <dbReference type="SAM" id="Phobius"/>
    </source>
</evidence>
<proteinExistence type="predicted"/>
<evidence type="ECO:0000313" key="3">
    <source>
        <dbReference type="EMBL" id="SSA38387.1"/>
    </source>
</evidence>
<feature type="transmembrane region" description="Helical" evidence="1">
    <location>
        <begin position="157"/>
        <end position="175"/>
    </location>
</feature>
<dbReference type="InterPro" id="IPR043912">
    <property type="entry name" value="DUF5765"/>
</dbReference>
<protein>
    <submittedName>
        <fullName evidence="3">Uncharacterized protein</fullName>
    </submittedName>
</protein>
<dbReference type="AlphaFoldDB" id="A0A2Y9A880"/>
<reference evidence="2 4" key="2">
    <citation type="submission" date="2018-03" db="EMBL/GenBank/DDBJ databases">
        <title>Genomic Encyclopedia of Archaeal and Bacterial Type Strains, Phase II (KMG-II): from individual species to whole genera.</title>
        <authorList>
            <person name="Goeker M."/>
        </authorList>
    </citation>
    <scope>NUCLEOTIDE SEQUENCE [LARGE SCALE GENOMIC DNA]</scope>
    <source>
        <strain evidence="2 4">DSM 25227</strain>
    </source>
</reference>
<keyword evidence="1" id="KW-0472">Membrane</keyword>
<keyword evidence="1" id="KW-1133">Transmembrane helix</keyword>
<dbReference type="OrthoDB" id="8548427at2"/>
<evidence type="ECO:0000313" key="2">
    <source>
        <dbReference type="EMBL" id="PWJ22109.1"/>
    </source>
</evidence>
<dbReference type="Proteomes" id="UP000251571">
    <property type="component" value="Unassembled WGS sequence"/>
</dbReference>
<dbReference type="Proteomes" id="UP000245839">
    <property type="component" value="Unassembled WGS sequence"/>
</dbReference>
<feature type="transmembrane region" description="Helical" evidence="1">
    <location>
        <begin position="6"/>
        <end position="24"/>
    </location>
</feature>
<dbReference type="RefSeq" id="WP_109562694.1">
    <property type="nucleotide sequence ID" value="NZ_QGDJ01000001.1"/>
</dbReference>
<dbReference type="Pfam" id="PF19069">
    <property type="entry name" value="DUF5765"/>
    <property type="match status" value="1"/>
</dbReference>
<gene>
    <name evidence="2" type="ORF">BCF38_101518</name>
    <name evidence="3" type="ORF">SAMN05421539_101518</name>
</gene>
<name>A0A2Y9A880_9RHOB</name>
<feature type="transmembrane region" description="Helical" evidence="1">
    <location>
        <begin position="206"/>
        <end position="224"/>
    </location>
</feature>
<feature type="transmembrane region" description="Helical" evidence="1">
    <location>
        <begin position="97"/>
        <end position="118"/>
    </location>
</feature>
<sequence>MCWSETATIAATAIGAGATAIAIARRDPAPIYLALGYFTGMEALQIAGYWVIDQCGTPGNRAVTWLSYLHIVFQPFFINAFAMTLAPAALSPNVRRWVYAVCALSAAIMLAQILPLAALGACSPGFPLCGEAVCTRSGEWHLAWDVPYNGLLVPFEAALGTSFGFPSYLIAVFVLPLLYGAWRFVVFHVVAGPILASLLTDDPNEMPAIWCLFSVGLLLIALSSRVRRVVTISA</sequence>
<dbReference type="EMBL" id="UETC01000001">
    <property type="protein sequence ID" value="SSA38387.1"/>
    <property type="molecule type" value="Genomic_DNA"/>
</dbReference>
<keyword evidence="1" id="KW-0812">Transmembrane</keyword>
<reference evidence="3 5" key="1">
    <citation type="submission" date="2016-10" db="EMBL/GenBank/DDBJ databases">
        <authorList>
            <person name="Cai Z."/>
        </authorList>
    </citation>
    <scope>NUCLEOTIDE SEQUENCE [LARGE SCALE GENOMIC DNA]</scope>
    <source>
        <strain evidence="3 5">DSM 25227</strain>
    </source>
</reference>
<feature type="transmembrane region" description="Helical" evidence="1">
    <location>
        <begin position="72"/>
        <end position="90"/>
    </location>
</feature>
<accession>A0A2Y9A880</accession>
<dbReference type="EMBL" id="QGDJ01000001">
    <property type="protein sequence ID" value="PWJ22109.1"/>
    <property type="molecule type" value="Genomic_DNA"/>
</dbReference>
<keyword evidence="4" id="KW-1185">Reference proteome</keyword>
<feature type="transmembrane region" description="Helical" evidence="1">
    <location>
        <begin position="31"/>
        <end position="52"/>
    </location>
</feature>
<feature type="transmembrane region" description="Helical" evidence="1">
    <location>
        <begin position="182"/>
        <end position="200"/>
    </location>
</feature>